<keyword evidence="2 4" id="KW-0697">Rotamase</keyword>
<evidence type="ECO:0000256" key="1">
    <source>
        <dbReference type="ARBA" id="ARBA00007365"/>
    </source>
</evidence>
<proteinExistence type="inferred from homology"/>
<evidence type="ECO:0000256" key="2">
    <source>
        <dbReference type="ARBA" id="ARBA00023110"/>
    </source>
</evidence>
<reference evidence="6" key="1">
    <citation type="submission" date="2009-01" db="EMBL/GenBank/DDBJ databases">
        <title>Complete sequence of Anaeromyxobacter dehalogenans 2CP-1.</title>
        <authorList>
            <consortium name="US DOE Joint Genome Institute"/>
            <person name="Lucas S."/>
            <person name="Copeland A."/>
            <person name="Lapidus A."/>
            <person name="Glavina del Rio T."/>
            <person name="Dalin E."/>
            <person name="Tice H."/>
            <person name="Bruce D."/>
            <person name="Goodwin L."/>
            <person name="Pitluck S."/>
            <person name="Saunders E."/>
            <person name="Brettin T."/>
            <person name="Detter J.C."/>
            <person name="Han C."/>
            <person name="Larimer F."/>
            <person name="Land M."/>
            <person name="Hauser L."/>
            <person name="Kyrpides N."/>
            <person name="Ovchinnikova G."/>
            <person name="Beliaev A.S."/>
            <person name="Richardson P."/>
        </authorList>
    </citation>
    <scope>NUCLEOTIDE SEQUENCE</scope>
    <source>
        <strain evidence="6">2CP-1</strain>
    </source>
</reference>
<dbReference type="PANTHER" id="PTHR45625">
    <property type="entry name" value="PEPTIDYL-PROLYL CIS-TRANS ISOMERASE-RELATED"/>
    <property type="match status" value="1"/>
</dbReference>
<keyword evidence="4" id="KW-0732">Signal</keyword>
<dbReference type="PROSITE" id="PS50072">
    <property type="entry name" value="CSA_PPIASE_2"/>
    <property type="match status" value="1"/>
</dbReference>
<dbReference type="SUPFAM" id="SSF50891">
    <property type="entry name" value="Cyclophilin-like"/>
    <property type="match status" value="1"/>
</dbReference>
<comment type="catalytic activity">
    <reaction evidence="4">
        <text>[protein]-peptidylproline (omega=180) = [protein]-peptidylproline (omega=0)</text>
        <dbReference type="Rhea" id="RHEA:16237"/>
        <dbReference type="Rhea" id="RHEA-COMP:10747"/>
        <dbReference type="Rhea" id="RHEA-COMP:10748"/>
        <dbReference type="ChEBI" id="CHEBI:83833"/>
        <dbReference type="ChEBI" id="CHEBI:83834"/>
        <dbReference type="EC" id="5.2.1.8"/>
    </reaction>
</comment>
<comment type="similarity">
    <text evidence="1 4">Belongs to the cyclophilin-type PPIase family.</text>
</comment>
<sequence length="230" mass="24129">MTRSSLLVISLFVSLAVPPAARAQAPAAAPAKGKDLYAVFETSRGKIGVKLLPAEAPKTVENFVQLAEGKKAFTDPLTGQQRKAPYFDGLLFHRVIPGFMIQGGDPATRGAPLGSSAQKNLPFGVSGPGYKFEDELPAPGTRLFEKPCVLAMANSGPNTNGSQFFITEGAGDRVPQLEPRACDSKSGVCGYTRFGQGVCGCDLVGGIARAGNSQTRLVKVTITGERPTCK</sequence>
<dbReference type="HOGENOM" id="CLU_012062_16_3_7"/>
<dbReference type="InterPro" id="IPR020892">
    <property type="entry name" value="Cyclophilin-type_PPIase_CS"/>
</dbReference>
<feature type="chain" id="PRO_5006522597" description="Peptidyl-prolyl cis-trans isomerase" evidence="4">
    <location>
        <begin position="24"/>
        <end position="230"/>
    </location>
</feature>
<dbReference type="Proteomes" id="UP000007089">
    <property type="component" value="Chromosome"/>
</dbReference>
<keyword evidence="7" id="KW-1185">Reference proteome</keyword>
<gene>
    <name evidence="6" type="ordered locus">A2cp1_2295</name>
</gene>
<organism evidence="6 7">
    <name type="scientific">Anaeromyxobacter dehalogenans (strain ATCC BAA-258 / DSM 21875 / 2CP-1)</name>
    <dbReference type="NCBI Taxonomy" id="455488"/>
    <lineage>
        <taxon>Bacteria</taxon>
        <taxon>Pseudomonadati</taxon>
        <taxon>Myxococcota</taxon>
        <taxon>Myxococcia</taxon>
        <taxon>Myxococcales</taxon>
        <taxon>Cystobacterineae</taxon>
        <taxon>Anaeromyxobacteraceae</taxon>
        <taxon>Anaeromyxobacter</taxon>
    </lineage>
</organism>
<dbReference type="PANTHER" id="PTHR45625:SF4">
    <property type="entry name" value="PEPTIDYLPROLYL ISOMERASE DOMAIN AND WD REPEAT-CONTAINING PROTEIN 1"/>
    <property type="match status" value="1"/>
</dbReference>
<evidence type="ECO:0000256" key="4">
    <source>
        <dbReference type="RuleBase" id="RU363019"/>
    </source>
</evidence>
<dbReference type="PRINTS" id="PR00153">
    <property type="entry name" value="CSAPPISMRASE"/>
</dbReference>
<dbReference type="InterPro" id="IPR044666">
    <property type="entry name" value="Cyclophilin_A-like"/>
</dbReference>
<evidence type="ECO:0000313" key="7">
    <source>
        <dbReference type="Proteomes" id="UP000007089"/>
    </source>
</evidence>
<dbReference type="Pfam" id="PF00160">
    <property type="entry name" value="Pro_isomerase"/>
    <property type="match status" value="1"/>
</dbReference>
<comment type="function">
    <text evidence="4">PPIases accelerate the folding of proteins. It catalyzes the cis-trans isomerization of proline imidic peptide bonds in oligopeptides.</text>
</comment>
<dbReference type="Gene3D" id="2.40.100.10">
    <property type="entry name" value="Cyclophilin-like"/>
    <property type="match status" value="1"/>
</dbReference>
<protein>
    <recommendedName>
        <fullName evidence="4">Peptidyl-prolyl cis-trans isomerase</fullName>
        <shortName evidence="4">PPIase</shortName>
        <ecNumber evidence="4">5.2.1.8</ecNumber>
    </recommendedName>
</protein>
<dbReference type="EC" id="5.2.1.8" evidence="4"/>
<accession>B8JAB4</accession>
<evidence type="ECO:0000259" key="5">
    <source>
        <dbReference type="PROSITE" id="PS50072"/>
    </source>
</evidence>
<dbReference type="PROSITE" id="PS00170">
    <property type="entry name" value="CSA_PPIASE_1"/>
    <property type="match status" value="1"/>
</dbReference>
<dbReference type="GO" id="GO:0003755">
    <property type="term" value="F:peptidyl-prolyl cis-trans isomerase activity"/>
    <property type="evidence" value="ECO:0007669"/>
    <property type="project" value="UniProtKB-UniRule"/>
</dbReference>
<name>B8JAB4_ANAD2</name>
<dbReference type="KEGG" id="acp:A2cp1_2295"/>
<dbReference type="AlphaFoldDB" id="B8JAB4"/>
<dbReference type="GO" id="GO:0006457">
    <property type="term" value="P:protein folding"/>
    <property type="evidence" value="ECO:0007669"/>
    <property type="project" value="InterPro"/>
</dbReference>
<dbReference type="CDD" id="cd00317">
    <property type="entry name" value="cyclophilin"/>
    <property type="match status" value="1"/>
</dbReference>
<dbReference type="RefSeq" id="WP_012633467.1">
    <property type="nucleotide sequence ID" value="NC_011891.1"/>
</dbReference>
<feature type="domain" description="PPIase cyclophilin-type" evidence="5">
    <location>
        <begin position="45"/>
        <end position="230"/>
    </location>
</feature>
<dbReference type="InterPro" id="IPR029000">
    <property type="entry name" value="Cyclophilin-like_dom_sf"/>
</dbReference>
<evidence type="ECO:0000313" key="6">
    <source>
        <dbReference type="EMBL" id="ACL65633.1"/>
    </source>
</evidence>
<keyword evidence="3 4" id="KW-0413">Isomerase</keyword>
<dbReference type="InterPro" id="IPR002130">
    <property type="entry name" value="Cyclophilin-type_PPIase_dom"/>
</dbReference>
<evidence type="ECO:0000256" key="3">
    <source>
        <dbReference type="ARBA" id="ARBA00023235"/>
    </source>
</evidence>
<dbReference type="EMBL" id="CP001359">
    <property type="protein sequence ID" value="ACL65633.1"/>
    <property type="molecule type" value="Genomic_DNA"/>
</dbReference>
<feature type="signal peptide" evidence="4">
    <location>
        <begin position="1"/>
        <end position="23"/>
    </location>
</feature>